<evidence type="ECO:0000259" key="8">
    <source>
        <dbReference type="Pfam" id="PF00940"/>
    </source>
</evidence>
<dbReference type="RefSeq" id="WP_069729463.1">
    <property type="nucleotide sequence ID" value="NZ_JABWPE010000025.1"/>
</dbReference>
<dbReference type="PROSITE" id="PS00489">
    <property type="entry name" value="RNA_POL_PHAGE_2"/>
    <property type="match status" value="1"/>
</dbReference>
<keyword evidence="5" id="KW-0548">Nucleotidyltransferase</keyword>
<dbReference type="GO" id="GO:0000428">
    <property type="term" value="C:DNA-directed RNA polymerase complex"/>
    <property type="evidence" value="ECO:0007669"/>
    <property type="project" value="UniProtKB-KW"/>
</dbReference>
<evidence type="ECO:0000256" key="4">
    <source>
        <dbReference type="ARBA" id="ARBA00022679"/>
    </source>
</evidence>
<dbReference type="AlphaFoldDB" id="A0A7Y6NGX6"/>
<dbReference type="GeneID" id="57347027"/>
<dbReference type="InterPro" id="IPR002092">
    <property type="entry name" value="DNA-dir_Rpol_phage-type"/>
</dbReference>
<evidence type="ECO:0000256" key="3">
    <source>
        <dbReference type="ARBA" id="ARBA00022478"/>
    </source>
</evidence>
<sequence length="402" mass="45230">MQHFTGKQYLMIDIANSFGLDGEQYETRLNWFSENEHHLESLVRDAEEPAQFLAGVLAWRDTLAGVPSGYMVGHDACASGIQILAALSGCKISARNCGLTGQKRQDVYTNAYAWMNEKLNVVGQLVRKVVKNALMTSMYGSQAQPKSAFGDGTPALDMFYKMQDAILPGVRALRDDIQTLWQPFAEDHSWTLPDGGDVVIKVMDKVSTAVQFLGMPIDIEHYVNAGTEKGISLVANVTHSVDALVVREMGRRCSYDKDAVARLQTQSWLEGGTRDDRLCDQKLLRILNRTRKSGFMSLVLVEYLDDQNYGHLSADEHLELQCLLSSMRQHNPFHLVCVHDCFKCHPNYMNWVRWHYLEIFSQIARSSMMSDIASQITGSNITVAKLSDDLHEEILKAEYPLS</sequence>
<dbReference type="Pfam" id="PF00940">
    <property type="entry name" value="RNA_pol"/>
    <property type="match status" value="1"/>
</dbReference>
<keyword evidence="3" id="KW-0240">DNA-directed RNA polymerase</keyword>
<comment type="similarity">
    <text evidence="1">Belongs to the phage and mitochondrial RNA polymerase family.</text>
</comment>
<dbReference type="InterPro" id="IPR046950">
    <property type="entry name" value="DNA-dir_Rpol_C_phage-type"/>
</dbReference>
<evidence type="ECO:0000256" key="5">
    <source>
        <dbReference type="ARBA" id="ARBA00022695"/>
    </source>
</evidence>
<feature type="domain" description="DNA-directed RNA polymerase C-terminal" evidence="8">
    <location>
        <begin position="6"/>
        <end position="141"/>
    </location>
</feature>
<dbReference type="GO" id="GO:0006351">
    <property type="term" value="P:DNA-templated transcription"/>
    <property type="evidence" value="ECO:0007669"/>
    <property type="project" value="InterPro"/>
</dbReference>
<evidence type="ECO:0000313" key="10">
    <source>
        <dbReference type="Proteomes" id="UP000566985"/>
    </source>
</evidence>
<keyword evidence="4" id="KW-0808">Transferase</keyword>
<evidence type="ECO:0000256" key="1">
    <source>
        <dbReference type="ARBA" id="ARBA00009493"/>
    </source>
</evidence>
<gene>
    <name evidence="9" type="ORF">HU668_17995</name>
</gene>
<keyword evidence="6" id="KW-0804">Transcription</keyword>
<reference evidence="9 10" key="1">
    <citation type="submission" date="2020-05" db="EMBL/GenBank/DDBJ databases">
        <title>Whole Genome Sequences of Enterobacteriales Associated with the International Space Station.</title>
        <authorList>
            <person name="Bharadwaj A."/>
            <person name="Daudu R."/>
            <person name="Singh N."/>
            <person name="Wood J."/>
            <person name="Debieu M."/>
            <person name="Mason C."/>
            <person name="Wang C."/>
            <person name="Venkateswaran K."/>
        </authorList>
    </citation>
    <scope>NUCLEOTIDE SEQUENCE [LARGE SCALE GENOMIC DNA]</scope>
    <source>
        <strain evidence="9 10">IF5SW-B1</strain>
    </source>
</reference>
<comment type="catalytic activity">
    <reaction evidence="7">
        <text>RNA(n) + a ribonucleoside 5'-triphosphate = RNA(n+1) + diphosphate</text>
        <dbReference type="Rhea" id="RHEA:21248"/>
        <dbReference type="Rhea" id="RHEA-COMP:14527"/>
        <dbReference type="Rhea" id="RHEA-COMP:17342"/>
        <dbReference type="ChEBI" id="CHEBI:33019"/>
        <dbReference type="ChEBI" id="CHEBI:61557"/>
        <dbReference type="ChEBI" id="CHEBI:140395"/>
        <dbReference type="EC" id="2.7.7.6"/>
    </reaction>
</comment>
<dbReference type="EMBL" id="JABWPM010000025">
    <property type="protein sequence ID" value="NUY98350.1"/>
    <property type="molecule type" value="Genomic_DNA"/>
</dbReference>
<comment type="caution">
    <text evidence="9">The sequence shown here is derived from an EMBL/GenBank/DDBJ whole genome shotgun (WGS) entry which is preliminary data.</text>
</comment>
<dbReference type="GO" id="GO:0003899">
    <property type="term" value="F:DNA-directed RNA polymerase activity"/>
    <property type="evidence" value="ECO:0007669"/>
    <property type="project" value="UniProtKB-EC"/>
</dbReference>
<dbReference type="SUPFAM" id="SSF56672">
    <property type="entry name" value="DNA/RNA polymerases"/>
    <property type="match status" value="1"/>
</dbReference>
<accession>A0A7Y6NGX6</accession>
<dbReference type="InterPro" id="IPR043502">
    <property type="entry name" value="DNA/RNA_pol_sf"/>
</dbReference>
<dbReference type="Gene3D" id="1.10.287.280">
    <property type="match status" value="1"/>
</dbReference>
<dbReference type="GO" id="GO:0003677">
    <property type="term" value="F:DNA binding"/>
    <property type="evidence" value="ECO:0007669"/>
    <property type="project" value="InterPro"/>
</dbReference>
<name>A0A7Y6NGX6_9GAMM</name>
<protein>
    <recommendedName>
        <fullName evidence="2">DNA-directed RNA polymerase</fullName>
        <ecNumber evidence="2">2.7.7.6</ecNumber>
    </recommendedName>
</protein>
<proteinExistence type="inferred from homology"/>
<organism evidence="9 10">
    <name type="scientific">Pantoea brenneri</name>
    <dbReference type="NCBI Taxonomy" id="472694"/>
    <lineage>
        <taxon>Bacteria</taxon>
        <taxon>Pseudomonadati</taxon>
        <taxon>Pseudomonadota</taxon>
        <taxon>Gammaproteobacteria</taxon>
        <taxon>Enterobacterales</taxon>
        <taxon>Erwiniaceae</taxon>
        <taxon>Pantoea</taxon>
    </lineage>
</organism>
<evidence type="ECO:0000256" key="6">
    <source>
        <dbReference type="ARBA" id="ARBA00023163"/>
    </source>
</evidence>
<dbReference type="EC" id="2.7.7.6" evidence="2"/>
<evidence type="ECO:0000313" key="9">
    <source>
        <dbReference type="EMBL" id="NUY98350.1"/>
    </source>
</evidence>
<evidence type="ECO:0000256" key="2">
    <source>
        <dbReference type="ARBA" id="ARBA00012418"/>
    </source>
</evidence>
<evidence type="ECO:0000256" key="7">
    <source>
        <dbReference type="ARBA" id="ARBA00048552"/>
    </source>
</evidence>
<dbReference type="Proteomes" id="UP000566985">
    <property type="component" value="Unassembled WGS sequence"/>
</dbReference>